<accession>A0AAD5U3H7</accession>
<organism evidence="3 4">
    <name type="scientific">Clydaea vesicula</name>
    <dbReference type="NCBI Taxonomy" id="447962"/>
    <lineage>
        <taxon>Eukaryota</taxon>
        <taxon>Fungi</taxon>
        <taxon>Fungi incertae sedis</taxon>
        <taxon>Chytridiomycota</taxon>
        <taxon>Chytridiomycota incertae sedis</taxon>
        <taxon>Chytridiomycetes</taxon>
        <taxon>Lobulomycetales</taxon>
        <taxon>Lobulomycetaceae</taxon>
        <taxon>Clydaea</taxon>
    </lineage>
</organism>
<feature type="compositionally biased region" description="Polar residues" evidence="1">
    <location>
        <begin position="61"/>
        <end position="71"/>
    </location>
</feature>
<keyword evidence="4" id="KW-1185">Reference proteome</keyword>
<name>A0AAD5U3H7_9FUNG</name>
<gene>
    <name evidence="3" type="ORF">HK099_001362</name>
</gene>
<comment type="caution">
    <text evidence="3">The sequence shown here is derived from an EMBL/GenBank/DDBJ whole genome shotgun (WGS) entry which is preliminary data.</text>
</comment>
<evidence type="ECO:0000256" key="2">
    <source>
        <dbReference type="SAM" id="SignalP"/>
    </source>
</evidence>
<evidence type="ECO:0000313" key="3">
    <source>
        <dbReference type="EMBL" id="KAJ3223227.1"/>
    </source>
</evidence>
<feature type="region of interest" description="Disordered" evidence="1">
    <location>
        <begin position="51"/>
        <end position="71"/>
    </location>
</feature>
<evidence type="ECO:0000256" key="1">
    <source>
        <dbReference type="SAM" id="MobiDB-lite"/>
    </source>
</evidence>
<proteinExistence type="predicted"/>
<sequence length="71" mass="7705">MKILLTIIGLSTMVCCWDIAPVFNDLPYHKGKDTNGIIKFCESGQSGRGVCRGDVPKSTRGKQMSLSTTAK</sequence>
<keyword evidence="2" id="KW-0732">Signal</keyword>
<dbReference type="AlphaFoldDB" id="A0AAD5U3H7"/>
<protein>
    <submittedName>
        <fullName evidence="3">Uncharacterized protein</fullName>
    </submittedName>
</protein>
<dbReference type="EMBL" id="JADGJW010000138">
    <property type="protein sequence ID" value="KAJ3223227.1"/>
    <property type="molecule type" value="Genomic_DNA"/>
</dbReference>
<feature type="signal peptide" evidence="2">
    <location>
        <begin position="1"/>
        <end position="16"/>
    </location>
</feature>
<dbReference type="Proteomes" id="UP001211065">
    <property type="component" value="Unassembled WGS sequence"/>
</dbReference>
<feature type="chain" id="PRO_5042131066" evidence="2">
    <location>
        <begin position="17"/>
        <end position="71"/>
    </location>
</feature>
<evidence type="ECO:0000313" key="4">
    <source>
        <dbReference type="Proteomes" id="UP001211065"/>
    </source>
</evidence>
<feature type="non-terminal residue" evidence="3">
    <location>
        <position position="71"/>
    </location>
</feature>
<reference evidence="3" key="1">
    <citation type="submission" date="2020-05" db="EMBL/GenBank/DDBJ databases">
        <title>Phylogenomic resolution of chytrid fungi.</title>
        <authorList>
            <person name="Stajich J.E."/>
            <person name="Amses K."/>
            <person name="Simmons R."/>
            <person name="Seto K."/>
            <person name="Myers J."/>
            <person name="Bonds A."/>
            <person name="Quandt C.A."/>
            <person name="Barry K."/>
            <person name="Liu P."/>
            <person name="Grigoriev I."/>
            <person name="Longcore J.E."/>
            <person name="James T.Y."/>
        </authorList>
    </citation>
    <scope>NUCLEOTIDE SEQUENCE</scope>
    <source>
        <strain evidence="3">JEL0476</strain>
    </source>
</reference>